<dbReference type="InterPro" id="IPR011032">
    <property type="entry name" value="GroES-like_sf"/>
</dbReference>
<dbReference type="SUPFAM" id="SSF50129">
    <property type="entry name" value="GroES-like"/>
    <property type="match status" value="1"/>
</dbReference>
<dbReference type="AlphaFoldDB" id="A0A9P9DBM2"/>
<dbReference type="Pfam" id="PF08240">
    <property type="entry name" value="ADH_N"/>
    <property type="match status" value="1"/>
</dbReference>
<dbReference type="InterPro" id="IPR013154">
    <property type="entry name" value="ADH-like_N"/>
</dbReference>
<feature type="domain" description="Enoyl reductase (ER)" evidence="1">
    <location>
        <begin position="14"/>
        <end position="331"/>
    </location>
</feature>
<dbReference type="EMBL" id="JAGMWT010000015">
    <property type="protein sequence ID" value="KAH7116184.1"/>
    <property type="molecule type" value="Genomic_DNA"/>
</dbReference>
<dbReference type="Gene3D" id="3.90.180.10">
    <property type="entry name" value="Medium-chain alcohol dehydrogenases, catalytic domain"/>
    <property type="match status" value="1"/>
</dbReference>
<dbReference type="Gene3D" id="3.40.50.720">
    <property type="entry name" value="NAD(P)-binding Rossmann-like Domain"/>
    <property type="match status" value="1"/>
</dbReference>
<proteinExistence type="predicted"/>
<reference evidence="2" key="1">
    <citation type="journal article" date="2021" name="Nat. Commun.">
        <title>Genetic determinants of endophytism in the Arabidopsis root mycobiome.</title>
        <authorList>
            <person name="Mesny F."/>
            <person name="Miyauchi S."/>
            <person name="Thiergart T."/>
            <person name="Pickel B."/>
            <person name="Atanasova L."/>
            <person name="Karlsson M."/>
            <person name="Huettel B."/>
            <person name="Barry K.W."/>
            <person name="Haridas S."/>
            <person name="Chen C."/>
            <person name="Bauer D."/>
            <person name="Andreopoulos W."/>
            <person name="Pangilinan J."/>
            <person name="LaButti K."/>
            <person name="Riley R."/>
            <person name="Lipzen A."/>
            <person name="Clum A."/>
            <person name="Drula E."/>
            <person name="Henrissat B."/>
            <person name="Kohler A."/>
            <person name="Grigoriev I.V."/>
            <person name="Martin F.M."/>
            <person name="Hacquard S."/>
        </authorList>
    </citation>
    <scope>NUCLEOTIDE SEQUENCE</scope>
    <source>
        <strain evidence="2">MPI-CAGE-CH-0243</strain>
    </source>
</reference>
<dbReference type="SMART" id="SM00829">
    <property type="entry name" value="PKS_ER"/>
    <property type="match status" value="1"/>
</dbReference>
<dbReference type="PANTHER" id="PTHR43677:SF4">
    <property type="entry name" value="QUINONE OXIDOREDUCTASE-LIKE PROTEIN 2"/>
    <property type="match status" value="1"/>
</dbReference>
<dbReference type="InterPro" id="IPR036291">
    <property type="entry name" value="NAD(P)-bd_dom_sf"/>
</dbReference>
<dbReference type="InterPro" id="IPR051397">
    <property type="entry name" value="Zn-ADH-like_protein"/>
</dbReference>
<gene>
    <name evidence="2" type="ORF">B0J11DRAFT_553269</name>
</gene>
<evidence type="ECO:0000313" key="2">
    <source>
        <dbReference type="EMBL" id="KAH7116184.1"/>
    </source>
</evidence>
<keyword evidence="3" id="KW-1185">Reference proteome</keyword>
<dbReference type="GO" id="GO:0005739">
    <property type="term" value="C:mitochondrion"/>
    <property type="evidence" value="ECO:0007669"/>
    <property type="project" value="TreeGrafter"/>
</dbReference>
<dbReference type="InterPro" id="IPR020843">
    <property type="entry name" value="ER"/>
</dbReference>
<comment type="caution">
    <text evidence="2">The sequence shown here is derived from an EMBL/GenBank/DDBJ whole genome shotgun (WGS) entry which is preliminary data.</text>
</comment>
<dbReference type="GO" id="GO:0016491">
    <property type="term" value="F:oxidoreductase activity"/>
    <property type="evidence" value="ECO:0007669"/>
    <property type="project" value="InterPro"/>
</dbReference>
<name>A0A9P9DBM2_9PLEO</name>
<dbReference type="PANTHER" id="PTHR43677">
    <property type="entry name" value="SHORT-CHAIN DEHYDROGENASE/REDUCTASE"/>
    <property type="match status" value="1"/>
</dbReference>
<dbReference type="SUPFAM" id="SSF51735">
    <property type="entry name" value="NAD(P)-binding Rossmann-fold domains"/>
    <property type="match status" value="1"/>
</dbReference>
<evidence type="ECO:0000259" key="1">
    <source>
        <dbReference type="SMART" id="SM00829"/>
    </source>
</evidence>
<protein>
    <submittedName>
        <fullName evidence="2">Chaperonin 10-like protein</fullName>
    </submittedName>
</protein>
<dbReference type="OrthoDB" id="203908at2759"/>
<dbReference type="Pfam" id="PF13602">
    <property type="entry name" value="ADH_zinc_N_2"/>
    <property type="match status" value="1"/>
</dbReference>
<sequence length="341" mass="36854">MGEQSSRAFVASFGGPEKVSIVTAEIAAPAKQEVQVKVNYSAMGGADIAMREGLYPMQKSAPLTLGYCLLGRVHKNGPGSSKFKKGDLVASLTKYDSQAELANVPEKYLIPVPENIDQEKAIALVVEWTTAYGMTLRSDKIKKGDRVFIHGLSGAVGHALVELCLKQGADVYGTAAAVSHDELRAEGVTPFVYTNKDWIASMKALGGVQHVMDALGFESWDESWSILASDGGHLIGYGGNGTILEGKEPRSQIPTVTKLLARGMNPFCPKSTTFFYIDKDQSTFAPELQKLFQMLLNGEIQVRIKKTYTLDQVPEAHANWTKVKGIGSVIVKVADDVKGSL</sequence>
<accession>A0A9P9DBM2</accession>
<dbReference type="Proteomes" id="UP000700596">
    <property type="component" value="Unassembled WGS sequence"/>
</dbReference>
<organism evidence="2 3">
    <name type="scientific">Dendryphion nanum</name>
    <dbReference type="NCBI Taxonomy" id="256645"/>
    <lineage>
        <taxon>Eukaryota</taxon>
        <taxon>Fungi</taxon>
        <taxon>Dikarya</taxon>
        <taxon>Ascomycota</taxon>
        <taxon>Pezizomycotina</taxon>
        <taxon>Dothideomycetes</taxon>
        <taxon>Pleosporomycetidae</taxon>
        <taxon>Pleosporales</taxon>
        <taxon>Torulaceae</taxon>
        <taxon>Dendryphion</taxon>
    </lineage>
</organism>
<evidence type="ECO:0000313" key="3">
    <source>
        <dbReference type="Proteomes" id="UP000700596"/>
    </source>
</evidence>
<dbReference type="CDD" id="cd08273">
    <property type="entry name" value="MDR8"/>
    <property type="match status" value="1"/>
</dbReference>